<dbReference type="EMBL" id="KL142410">
    <property type="protein sequence ID" value="KDR68121.1"/>
    <property type="molecule type" value="Genomic_DNA"/>
</dbReference>
<protein>
    <recommendedName>
        <fullName evidence="2">Peptidase M12A domain-containing protein</fullName>
    </recommendedName>
</protein>
<feature type="binding site" evidence="1">
    <location>
        <position position="96"/>
    </location>
    <ligand>
        <name>Zn(2+)</name>
        <dbReference type="ChEBI" id="CHEBI:29105"/>
        <note>catalytic</note>
    </ligand>
</feature>
<dbReference type="PROSITE" id="PS51864">
    <property type="entry name" value="ASTACIN"/>
    <property type="match status" value="1"/>
</dbReference>
<sequence>GTPDQRTKVETTIKEWERYSHVSFIRIADTAAATMRISFVPADGNWSRIGGQHEAFVGGDEQTMNLGGLKPEGASADDYERHVILHEFGHSLGLLHEHQSPAREGVI</sequence>
<proteinExistence type="predicted"/>
<keyword evidence="1" id="KW-0378">Hydrolase</keyword>
<dbReference type="InterPro" id="IPR024079">
    <property type="entry name" value="MetalloPept_cat_dom_sf"/>
</dbReference>
<comment type="caution">
    <text evidence="1">Lacks conserved residue(s) required for the propagation of feature annotation.</text>
</comment>
<evidence type="ECO:0000259" key="2">
    <source>
        <dbReference type="PROSITE" id="PS51864"/>
    </source>
</evidence>
<feature type="non-terminal residue" evidence="3">
    <location>
        <position position="107"/>
    </location>
</feature>
<evidence type="ECO:0000256" key="1">
    <source>
        <dbReference type="PROSITE-ProRule" id="PRU01211"/>
    </source>
</evidence>
<keyword evidence="1" id="KW-0645">Protease</keyword>
<keyword evidence="4" id="KW-1185">Reference proteome</keyword>
<dbReference type="Pfam" id="PF01400">
    <property type="entry name" value="Astacin"/>
    <property type="match status" value="1"/>
</dbReference>
<feature type="domain" description="Peptidase M12A" evidence="2">
    <location>
        <begin position="1"/>
        <end position="107"/>
    </location>
</feature>
<dbReference type="GO" id="GO:0004222">
    <property type="term" value="F:metalloendopeptidase activity"/>
    <property type="evidence" value="ECO:0007669"/>
    <property type="project" value="UniProtKB-UniRule"/>
</dbReference>
<accession>A0A067SB74</accession>
<dbReference type="STRING" id="685588.A0A067SB74"/>
<dbReference type="OrthoDB" id="5945790at2759"/>
<gene>
    <name evidence="3" type="ORF">GALMADRAFT_17169</name>
</gene>
<evidence type="ECO:0000313" key="4">
    <source>
        <dbReference type="Proteomes" id="UP000027222"/>
    </source>
</evidence>
<organism evidence="3 4">
    <name type="scientific">Galerina marginata (strain CBS 339.88)</name>
    <dbReference type="NCBI Taxonomy" id="685588"/>
    <lineage>
        <taxon>Eukaryota</taxon>
        <taxon>Fungi</taxon>
        <taxon>Dikarya</taxon>
        <taxon>Basidiomycota</taxon>
        <taxon>Agaricomycotina</taxon>
        <taxon>Agaricomycetes</taxon>
        <taxon>Agaricomycetidae</taxon>
        <taxon>Agaricales</taxon>
        <taxon>Agaricineae</taxon>
        <taxon>Strophariaceae</taxon>
        <taxon>Galerina</taxon>
    </lineage>
</organism>
<keyword evidence="1" id="KW-0479">Metal-binding</keyword>
<feature type="active site" evidence="1">
    <location>
        <position position="87"/>
    </location>
</feature>
<feature type="binding site" evidence="1">
    <location>
        <position position="86"/>
    </location>
    <ligand>
        <name>Zn(2+)</name>
        <dbReference type="ChEBI" id="CHEBI:29105"/>
        <note>catalytic</note>
    </ligand>
</feature>
<keyword evidence="1" id="KW-0482">Metalloprotease</keyword>
<feature type="non-terminal residue" evidence="3">
    <location>
        <position position="1"/>
    </location>
</feature>
<reference evidence="4" key="1">
    <citation type="journal article" date="2014" name="Proc. Natl. Acad. Sci. U.S.A.">
        <title>Extensive sampling of basidiomycete genomes demonstrates inadequacy of the white-rot/brown-rot paradigm for wood decay fungi.</title>
        <authorList>
            <person name="Riley R."/>
            <person name="Salamov A.A."/>
            <person name="Brown D.W."/>
            <person name="Nagy L.G."/>
            <person name="Floudas D."/>
            <person name="Held B.W."/>
            <person name="Levasseur A."/>
            <person name="Lombard V."/>
            <person name="Morin E."/>
            <person name="Otillar R."/>
            <person name="Lindquist E.A."/>
            <person name="Sun H."/>
            <person name="LaButti K.M."/>
            <person name="Schmutz J."/>
            <person name="Jabbour D."/>
            <person name="Luo H."/>
            <person name="Baker S.E."/>
            <person name="Pisabarro A.G."/>
            <person name="Walton J.D."/>
            <person name="Blanchette R.A."/>
            <person name="Henrissat B."/>
            <person name="Martin F."/>
            <person name="Cullen D."/>
            <person name="Hibbett D.S."/>
            <person name="Grigoriev I.V."/>
        </authorList>
    </citation>
    <scope>NUCLEOTIDE SEQUENCE [LARGE SCALE GENOMIC DNA]</scope>
    <source>
        <strain evidence="4">CBS 339.88</strain>
    </source>
</reference>
<dbReference type="AlphaFoldDB" id="A0A067SB74"/>
<evidence type="ECO:0000313" key="3">
    <source>
        <dbReference type="EMBL" id="KDR68121.1"/>
    </source>
</evidence>
<feature type="binding site" evidence="1">
    <location>
        <position position="90"/>
    </location>
    <ligand>
        <name>Zn(2+)</name>
        <dbReference type="ChEBI" id="CHEBI:29105"/>
        <note>catalytic</note>
    </ligand>
</feature>
<dbReference type="GO" id="GO:0006508">
    <property type="term" value="P:proteolysis"/>
    <property type="evidence" value="ECO:0007669"/>
    <property type="project" value="UniProtKB-KW"/>
</dbReference>
<dbReference type="GO" id="GO:0008270">
    <property type="term" value="F:zinc ion binding"/>
    <property type="evidence" value="ECO:0007669"/>
    <property type="project" value="UniProtKB-UniRule"/>
</dbReference>
<name>A0A067SB74_GALM3</name>
<dbReference type="SUPFAM" id="SSF55486">
    <property type="entry name" value="Metalloproteases ('zincins'), catalytic domain"/>
    <property type="match status" value="1"/>
</dbReference>
<dbReference type="InterPro" id="IPR001506">
    <property type="entry name" value="Peptidase_M12A"/>
</dbReference>
<comment type="cofactor">
    <cofactor evidence="1">
        <name>Zn(2+)</name>
        <dbReference type="ChEBI" id="CHEBI:29105"/>
    </cofactor>
    <text evidence="1">Binds 1 zinc ion per subunit.</text>
</comment>
<dbReference type="Gene3D" id="3.40.390.10">
    <property type="entry name" value="Collagenase (Catalytic Domain)"/>
    <property type="match status" value="1"/>
</dbReference>
<dbReference type="Proteomes" id="UP000027222">
    <property type="component" value="Unassembled WGS sequence"/>
</dbReference>
<dbReference type="HOGENOM" id="CLU_2242899_0_0_1"/>
<keyword evidence="1" id="KW-0862">Zinc</keyword>